<accession>A0A1Q3F4W1</accession>
<proteinExistence type="predicted"/>
<dbReference type="Pfam" id="PF16012">
    <property type="entry name" value="DUF4780"/>
    <property type="match status" value="2"/>
</dbReference>
<evidence type="ECO:0000313" key="2">
    <source>
        <dbReference type="EMBL" id="JAV22577.1"/>
    </source>
</evidence>
<feature type="domain" description="DUF4780" evidence="1">
    <location>
        <begin position="302"/>
        <end position="379"/>
    </location>
</feature>
<evidence type="ECO:0000259" key="1">
    <source>
        <dbReference type="Pfam" id="PF16012"/>
    </source>
</evidence>
<name>A0A1Q3F4W1_CULTA</name>
<protein>
    <recommendedName>
        <fullName evidence="1">DUF4780 domain-containing protein</fullName>
    </recommendedName>
</protein>
<dbReference type="EMBL" id="GFDL01012468">
    <property type="protein sequence ID" value="JAV22577.1"/>
    <property type="molecule type" value="Transcribed_RNA"/>
</dbReference>
<sequence>MRCPEVLKGAEAGRFINLLEAGLDFEAAVTATNDATLFKEVLENYLLELLRTRDDPWLLEQVETNCSSYGGYFREAFIRQTGAGFPVEEALEFAERKTNTGVSFWNDVSAILSPEKMECPSNIRLVICSTDRKAINEEQYLKMLTKMWKSLKKVEHIDEMPCIVGCFLVPDPGYVRISCRDRFSVDWVARVLAKVNVWSNASLCVMREKKFLESLIFFVRLPTGNIPFALEILRKQNSDLCTKAWKILTKKRMKGVQNNYLVHLLIPREGQAIMIEKGGFELNYNSEKLKFTIPDDGAKTEGRVQFVGDFPCSENLSMEQIFKIIELQNDFLCTDLWTPGKRRKLTNKDLRKFFTDLRSAEAIRQNDYEINYKFTKVTLTPKRPLCKTEQFTDE</sequence>
<organism evidence="2">
    <name type="scientific">Culex tarsalis</name>
    <name type="common">Encephalitis mosquito</name>
    <dbReference type="NCBI Taxonomy" id="7177"/>
    <lineage>
        <taxon>Eukaryota</taxon>
        <taxon>Metazoa</taxon>
        <taxon>Ecdysozoa</taxon>
        <taxon>Arthropoda</taxon>
        <taxon>Hexapoda</taxon>
        <taxon>Insecta</taxon>
        <taxon>Pterygota</taxon>
        <taxon>Neoptera</taxon>
        <taxon>Endopterygota</taxon>
        <taxon>Diptera</taxon>
        <taxon>Nematocera</taxon>
        <taxon>Culicoidea</taxon>
        <taxon>Culicidae</taxon>
        <taxon>Culicinae</taxon>
        <taxon>Culicini</taxon>
        <taxon>Culex</taxon>
        <taxon>Culex</taxon>
    </lineage>
</organism>
<feature type="domain" description="DUF4780" evidence="1">
    <location>
        <begin position="121"/>
        <end position="292"/>
    </location>
</feature>
<dbReference type="InterPro" id="IPR031961">
    <property type="entry name" value="DUF4780"/>
</dbReference>
<reference evidence="2" key="1">
    <citation type="submission" date="2017-01" db="EMBL/GenBank/DDBJ databases">
        <title>A deep insight into the sialotranscriptome of adult male and female Cluex tarsalis mosquitoes.</title>
        <authorList>
            <person name="Ribeiro J.M."/>
            <person name="Moreira F."/>
            <person name="Bernard K.A."/>
            <person name="Calvo E."/>
        </authorList>
    </citation>
    <scope>NUCLEOTIDE SEQUENCE</scope>
    <source>
        <strain evidence="2">Kern County</strain>
        <tissue evidence="2">Salivary glands</tissue>
    </source>
</reference>
<dbReference type="AlphaFoldDB" id="A0A1Q3F4W1"/>